<name>A0A3M7M4C2_9PLEO</name>
<protein>
    <submittedName>
        <fullName evidence="2">Uncharacterized protein</fullName>
    </submittedName>
</protein>
<keyword evidence="1" id="KW-1133">Transmembrane helix</keyword>
<dbReference type="AlphaFoldDB" id="A0A3M7M4C2"/>
<proteinExistence type="predicted"/>
<dbReference type="EMBL" id="KE747818">
    <property type="protein sequence ID" value="RMZ69326.1"/>
    <property type="molecule type" value="Genomic_DNA"/>
</dbReference>
<reference evidence="2 3" key="1">
    <citation type="journal article" date="2014" name="PLoS ONE">
        <title>De novo Genome Assembly of the Fungal Plant Pathogen Pyrenophora semeniperda.</title>
        <authorList>
            <person name="Soliai M.M."/>
            <person name="Meyer S.E."/>
            <person name="Udall J.A."/>
            <person name="Elzinga D.E."/>
            <person name="Hermansen R.A."/>
            <person name="Bodily P.M."/>
            <person name="Hart A.A."/>
            <person name="Coleman C.E."/>
        </authorList>
    </citation>
    <scope>NUCLEOTIDE SEQUENCE [LARGE SCALE GENOMIC DNA]</scope>
    <source>
        <strain evidence="2 3">CCB06</strain>
        <tissue evidence="2">Mycelium</tissue>
    </source>
</reference>
<keyword evidence="1" id="KW-0812">Transmembrane</keyword>
<evidence type="ECO:0000256" key="1">
    <source>
        <dbReference type="SAM" id="Phobius"/>
    </source>
</evidence>
<feature type="transmembrane region" description="Helical" evidence="1">
    <location>
        <begin position="12"/>
        <end position="36"/>
    </location>
</feature>
<keyword evidence="1" id="KW-0472">Membrane</keyword>
<organism evidence="2 3">
    <name type="scientific">Pyrenophora seminiperda CCB06</name>
    <dbReference type="NCBI Taxonomy" id="1302712"/>
    <lineage>
        <taxon>Eukaryota</taxon>
        <taxon>Fungi</taxon>
        <taxon>Dikarya</taxon>
        <taxon>Ascomycota</taxon>
        <taxon>Pezizomycotina</taxon>
        <taxon>Dothideomycetes</taxon>
        <taxon>Pleosporomycetidae</taxon>
        <taxon>Pleosporales</taxon>
        <taxon>Pleosporineae</taxon>
        <taxon>Pleosporaceae</taxon>
        <taxon>Pyrenophora</taxon>
    </lineage>
</organism>
<sequence>MCIALNDLGRSIVHIVGVVCLVCVVDGRFLLLLWSCRLALRLTFSMLLGWLPRRHRLVDKCICFLSEGLALLLLLWSSCCRLALRHALLVSLVRFD</sequence>
<accession>A0A3M7M4C2</accession>
<dbReference type="Proteomes" id="UP000265663">
    <property type="component" value="Unassembled WGS sequence"/>
</dbReference>
<evidence type="ECO:0000313" key="2">
    <source>
        <dbReference type="EMBL" id="RMZ69326.1"/>
    </source>
</evidence>
<gene>
    <name evidence="2" type="ORF">GMOD_00006100</name>
</gene>
<keyword evidence="3" id="KW-1185">Reference proteome</keyword>
<evidence type="ECO:0000313" key="3">
    <source>
        <dbReference type="Proteomes" id="UP000265663"/>
    </source>
</evidence>